<accession>A0A0F3H9E3</accession>
<proteinExistence type="predicted"/>
<sequence length="118" mass="13109">MNQKSYFIACSVLIILSNLLIFSLVNEGEGTGTNLIIIVSTCVLLPAFLHAVENQQTSLVRAESLLLIQMAVVSLVRLINRIERTPEILHTGLTLLVLASWLAFLVLAIMRMYQKKGK</sequence>
<protein>
    <submittedName>
        <fullName evidence="2">Uncharacterized protein</fullName>
    </submittedName>
</protein>
<keyword evidence="1" id="KW-0472">Membrane</keyword>
<feature type="transmembrane region" description="Helical" evidence="1">
    <location>
        <begin position="64"/>
        <end position="82"/>
    </location>
</feature>
<gene>
    <name evidence="2" type="ORF">TZ96_01601</name>
</gene>
<name>A0A0F3H9E3_9STRE</name>
<feature type="transmembrane region" description="Helical" evidence="1">
    <location>
        <begin position="88"/>
        <end position="110"/>
    </location>
</feature>
<feature type="transmembrane region" description="Helical" evidence="1">
    <location>
        <begin position="7"/>
        <end position="25"/>
    </location>
</feature>
<comment type="caution">
    <text evidence="2">The sequence shown here is derived from an EMBL/GenBank/DDBJ whole genome shotgun (WGS) entry which is preliminary data.</text>
</comment>
<dbReference type="PATRIC" id="fig|28037.218.peg.1565"/>
<dbReference type="Proteomes" id="UP000033405">
    <property type="component" value="Unassembled WGS sequence"/>
</dbReference>
<organism evidence="2 3">
    <name type="scientific">Streptococcus infantis</name>
    <dbReference type="NCBI Taxonomy" id="68892"/>
    <lineage>
        <taxon>Bacteria</taxon>
        <taxon>Bacillati</taxon>
        <taxon>Bacillota</taxon>
        <taxon>Bacilli</taxon>
        <taxon>Lactobacillales</taxon>
        <taxon>Streptococcaceae</taxon>
        <taxon>Streptococcus</taxon>
    </lineage>
</organism>
<keyword evidence="1" id="KW-0812">Transmembrane</keyword>
<evidence type="ECO:0000313" key="2">
    <source>
        <dbReference type="EMBL" id="KJU90819.1"/>
    </source>
</evidence>
<dbReference type="AlphaFoldDB" id="A0A0F3H9E3"/>
<dbReference type="EMBL" id="JYOV01000021">
    <property type="protein sequence ID" value="KJU90819.1"/>
    <property type="molecule type" value="Genomic_DNA"/>
</dbReference>
<evidence type="ECO:0000256" key="1">
    <source>
        <dbReference type="SAM" id="Phobius"/>
    </source>
</evidence>
<reference evidence="2 3" key="1">
    <citation type="submission" date="2015-02" db="EMBL/GenBank/DDBJ databases">
        <title>Evolution of amylase-binding proteins of oral streptococcal species.</title>
        <authorList>
            <person name="Haase E.M."/>
        </authorList>
    </citation>
    <scope>NUCLEOTIDE SEQUENCE [LARGE SCALE GENOMIC DNA]</scope>
    <source>
        <strain evidence="2 3">UC6950A</strain>
    </source>
</reference>
<feature type="transmembrane region" description="Helical" evidence="1">
    <location>
        <begin position="31"/>
        <end position="52"/>
    </location>
</feature>
<evidence type="ECO:0000313" key="3">
    <source>
        <dbReference type="Proteomes" id="UP000033405"/>
    </source>
</evidence>
<dbReference type="RefSeq" id="WP_045763648.1">
    <property type="nucleotide sequence ID" value="NZ_JYOV01000021.1"/>
</dbReference>
<keyword evidence="1" id="KW-1133">Transmembrane helix</keyword>